<name>A0A1X7E8R9_TRICW</name>
<dbReference type="Pfam" id="PF12697">
    <property type="entry name" value="Abhydrolase_6"/>
    <property type="match status" value="1"/>
</dbReference>
<accession>A0A1X7E8R9</accession>
<dbReference type="EMBL" id="FXAH01000005">
    <property type="protein sequence ID" value="SMF29260.1"/>
    <property type="molecule type" value="Genomic_DNA"/>
</dbReference>
<dbReference type="STRING" id="28094.SAMN06295900_10543"/>
<dbReference type="Gene3D" id="3.40.50.1820">
    <property type="entry name" value="alpha/beta hydrolase"/>
    <property type="match status" value="1"/>
</dbReference>
<dbReference type="InterPro" id="IPR050266">
    <property type="entry name" value="AB_hydrolase_sf"/>
</dbReference>
<dbReference type="PANTHER" id="PTHR43798">
    <property type="entry name" value="MONOACYLGLYCEROL LIPASE"/>
    <property type="match status" value="1"/>
</dbReference>
<evidence type="ECO:0000259" key="1">
    <source>
        <dbReference type="Pfam" id="PF12697"/>
    </source>
</evidence>
<dbReference type="InterPro" id="IPR000073">
    <property type="entry name" value="AB_hydrolase_1"/>
</dbReference>
<proteinExistence type="predicted"/>
<evidence type="ECO:0000313" key="3">
    <source>
        <dbReference type="Proteomes" id="UP000192911"/>
    </source>
</evidence>
<dbReference type="SUPFAM" id="SSF53474">
    <property type="entry name" value="alpha/beta-Hydrolases"/>
    <property type="match status" value="1"/>
</dbReference>
<organism evidence="2 3">
    <name type="scientific">Trinickia caryophylli</name>
    <name type="common">Paraburkholderia caryophylli</name>
    <dbReference type="NCBI Taxonomy" id="28094"/>
    <lineage>
        <taxon>Bacteria</taxon>
        <taxon>Pseudomonadati</taxon>
        <taxon>Pseudomonadota</taxon>
        <taxon>Betaproteobacteria</taxon>
        <taxon>Burkholderiales</taxon>
        <taxon>Burkholderiaceae</taxon>
        <taxon>Trinickia</taxon>
    </lineage>
</organism>
<feature type="domain" description="AB hydrolase-1" evidence="1">
    <location>
        <begin position="52"/>
        <end position="290"/>
    </location>
</feature>
<sequence>MSNCASKTDSFPMLMSTRHRSLETATAADARFAELSGGLRMAYVERGEGPLLLFVHGSLCDYRYWQPQVDALSSRYRCIAVSLTHYWPLADLPGTLPFSWSRHADELAEFVEQLGVGPVHVIGHSRGGCVAFHFGLRHGRHVRTLTLADPGGPLQIPGQPLAPVPETVNALRAHAAMLVESGEIEAGIELFVDSVSRVGSWAKSTAGFRRMALDNAQTLPRQFADPLPAYTFEAASRLQFPTLLIDGEKSPELFRRNVAVLDEWIPQAQRQTIRGASHGMNLAHPAAFNRHLDEFIRATSAHVHDHG</sequence>
<reference evidence="3" key="1">
    <citation type="submission" date="2017-04" db="EMBL/GenBank/DDBJ databases">
        <authorList>
            <person name="Varghese N."/>
            <person name="Submissions S."/>
        </authorList>
    </citation>
    <scope>NUCLEOTIDE SEQUENCE [LARGE SCALE GENOMIC DNA]</scope>
    <source>
        <strain evidence="3">Ballard 720</strain>
    </source>
</reference>
<dbReference type="Proteomes" id="UP000192911">
    <property type="component" value="Unassembled WGS sequence"/>
</dbReference>
<protein>
    <submittedName>
        <fullName evidence="2">Pimeloyl-ACP methyl ester carboxylesterase</fullName>
    </submittedName>
</protein>
<dbReference type="AlphaFoldDB" id="A0A1X7E8R9"/>
<dbReference type="InterPro" id="IPR029058">
    <property type="entry name" value="AB_hydrolase_fold"/>
</dbReference>
<keyword evidence="3" id="KW-1185">Reference proteome</keyword>
<gene>
    <name evidence="2" type="ORF">SAMN06295900_10543</name>
</gene>
<evidence type="ECO:0000313" key="2">
    <source>
        <dbReference type="EMBL" id="SMF29260.1"/>
    </source>
</evidence>